<evidence type="ECO:0000313" key="4">
    <source>
        <dbReference type="Proteomes" id="UP000559027"/>
    </source>
</evidence>
<name>A0A8H5FUR0_9AGAR</name>
<organism evidence="3 4">
    <name type="scientific">Leucocoprinus leucothites</name>
    <dbReference type="NCBI Taxonomy" id="201217"/>
    <lineage>
        <taxon>Eukaryota</taxon>
        <taxon>Fungi</taxon>
        <taxon>Dikarya</taxon>
        <taxon>Basidiomycota</taxon>
        <taxon>Agaricomycotina</taxon>
        <taxon>Agaricomycetes</taxon>
        <taxon>Agaricomycetidae</taxon>
        <taxon>Agaricales</taxon>
        <taxon>Agaricineae</taxon>
        <taxon>Agaricaceae</taxon>
        <taxon>Leucocoprinus</taxon>
    </lineage>
</organism>
<accession>A0A8H5FUR0</accession>
<comment type="caution">
    <text evidence="3">The sequence shown here is derived from an EMBL/GenBank/DDBJ whole genome shotgun (WGS) entry which is preliminary data.</text>
</comment>
<dbReference type="Proteomes" id="UP000559027">
    <property type="component" value="Unassembled WGS sequence"/>
</dbReference>
<proteinExistence type="predicted"/>
<feature type="region of interest" description="Disordered" evidence="1">
    <location>
        <begin position="43"/>
        <end position="75"/>
    </location>
</feature>
<feature type="transmembrane region" description="Helical" evidence="2">
    <location>
        <begin position="222"/>
        <end position="245"/>
    </location>
</feature>
<reference evidence="3 4" key="1">
    <citation type="journal article" date="2020" name="ISME J.">
        <title>Uncovering the hidden diversity of litter-decomposition mechanisms in mushroom-forming fungi.</title>
        <authorList>
            <person name="Floudas D."/>
            <person name="Bentzer J."/>
            <person name="Ahren D."/>
            <person name="Johansson T."/>
            <person name="Persson P."/>
            <person name="Tunlid A."/>
        </authorList>
    </citation>
    <scope>NUCLEOTIDE SEQUENCE [LARGE SCALE GENOMIC DNA]</scope>
    <source>
        <strain evidence="3 4">CBS 146.42</strain>
    </source>
</reference>
<gene>
    <name evidence="3" type="ORF">D9756_008680</name>
</gene>
<protein>
    <submittedName>
        <fullName evidence="3">Uncharacterized protein</fullName>
    </submittedName>
</protein>
<evidence type="ECO:0000313" key="3">
    <source>
        <dbReference type="EMBL" id="KAF5350485.1"/>
    </source>
</evidence>
<feature type="compositionally biased region" description="Basic and acidic residues" evidence="1">
    <location>
        <begin position="58"/>
        <end position="75"/>
    </location>
</feature>
<keyword evidence="2" id="KW-0812">Transmembrane</keyword>
<dbReference type="EMBL" id="JAACJO010000014">
    <property type="protein sequence ID" value="KAF5350485.1"/>
    <property type="molecule type" value="Genomic_DNA"/>
</dbReference>
<feature type="transmembrane region" description="Helical" evidence="2">
    <location>
        <begin position="98"/>
        <end position="115"/>
    </location>
</feature>
<evidence type="ECO:0000256" key="2">
    <source>
        <dbReference type="SAM" id="Phobius"/>
    </source>
</evidence>
<keyword evidence="2" id="KW-0472">Membrane</keyword>
<evidence type="ECO:0000256" key="1">
    <source>
        <dbReference type="SAM" id="MobiDB-lite"/>
    </source>
</evidence>
<keyword evidence="4" id="KW-1185">Reference proteome</keyword>
<dbReference type="AlphaFoldDB" id="A0A8H5FUR0"/>
<sequence>MVQPSQHITPTSLKSFLSPTHVMNLVQFGAKDICISFGQESGHVRGSSGNPQEPGLVSDHRVRDDAMPDHSRQPSRWVEDMRADLEFAEEVTSYRVNASKVATVVFTAICVLAALCHGSRFLLSIAWGLSFQSFLCVLNQLVENQSYSLLKFRTHHQPYSTLAWCFEAETSFANSRGGRPAFWSVLRLPTVSFAANLGLAVLCYTTTLAVVVGGVSADFPELARWGLEVLVIVVLALQACILVVTKSRFAADLGRHYNQGLDDLYLLVQQAENEKSYNLGDSEPKNEAVV</sequence>
<keyword evidence="2" id="KW-1133">Transmembrane helix</keyword>
<feature type="transmembrane region" description="Helical" evidence="2">
    <location>
        <begin position="193"/>
        <end position="216"/>
    </location>
</feature>